<keyword evidence="3 5" id="KW-0371">Homeobox</keyword>
<evidence type="ECO:0000256" key="4">
    <source>
        <dbReference type="ARBA" id="ARBA00023242"/>
    </source>
</evidence>
<dbReference type="InterPro" id="IPR001356">
    <property type="entry name" value="HD"/>
</dbReference>
<gene>
    <name evidence="8" type="ORF">SELMODRAFT_417865</name>
</gene>
<evidence type="ECO:0000256" key="5">
    <source>
        <dbReference type="PROSITE-ProRule" id="PRU00108"/>
    </source>
</evidence>
<proteinExistence type="predicted"/>
<evidence type="ECO:0000256" key="2">
    <source>
        <dbReference type="ARBA" id="ARBA00023125"/>
    </source>
</evidence>
<dbReference type="InterPro" id="IPR050224">
    <property type="entry name" value="TALE_homeobox"/>
</dbReference>
<dbReference type="Gramene" id="EFJ20825">
    <property type="protein sequence ID" value="EFJ20825"/>
    <property type="gene ID" value="SELMODRAFT_417865"/>
</dbReference>
<protein>
    <recommendedName>
        <fullName evidence="7">Homeobox domain-containing protein</fullName>
    </recommendedName>
</protein>
<dbReference type="eggNOG" id="KOG0773">
    <property type="taxonomic scope" value="Eukaryota"/>
</dbReference>
<dbReference type="HOGENOM" id="CLU_1828665_0_0_1"/>
<dbReference type="GO" id="GO:0003677">
    <property type="term" value="F:DNA binding"/>
    <property type="evidence" value="ECO:0007669"/>
    <property type="project" value="UniProtKB-UniRule"/>
</dbReference>
<evidence type="ECO:0000313" key="8">
    <source>
        <dbReference type="EMBL" id="EFJ20825.1"/>
    </source>
</evidence>
<dbReference type="SMART" id="SM00389">
    <property type="entry name" value="HOX"/>
    <property type="match status" value="1"/>
</dbReference>
<dbReference type="PROSITE" id="PS50071">
    <property type="entry name" value="HOMEOBOX_2"/>
    <property type="match status" value="1"/>
</dbReference>
<evidence type="ECO:0000256" key="1">
    <source>
        <dbReference type="ARBA" id="ARBA00004123"/>
    </source>
</evidence>
<dbReference type="PANTHER" id="PTHR11850">
    <property type="entry name" value="HOMEOBOX PROTEIN TRANSCRIPTION FACTORS"/>
    <property type="match status" value="1"/>
</dbReference>
<dbReference type="KEGG" id="smo:SELMODRAFT_417865"/>
<sequence>MASSGTLPITGQFEDDDLQEFLMKLDEDKSASEKGTRGNLSKEHDLQEFLIELDEDNSAGEKGCQESPATTLKRRRELSGTRGNLPKQAVEVMLSWLYAYRQNPFPSKEQKLKFAQDLGITKKQVENFFSNSRARVLKRNK</sequence>
<name>D8S3W4_SELML</name>
<keyword evidence="2 5" id="KW-0238">DNA-binding</keyword>
<dbReference type="GO" id="GO:0005634">
    <property type="term" value="C:nucleus"/>
    <property type="evidence" value="ECO:0000318"/>
    <property type="project" value="GO_Central"/>
</dbReference>
<dbReference type="GO" id="GO:0006355">
    <property type="term" value="P:regulation of DNA-templated transcription"/>
    <property type="evidence" value="ECO:0007669"/>
    <property type="project" value="InterPro"/>
</dbReference>
<evidence type="ECO:0000256" key="3">
    <source>
        <dbReference type="ARBA" id="ARBA00023155"/>
    </source>
</evidence>
<dbReference type="InterPro" id="IPR009057">
    <property type="entry name" value="Homeodomain-like_sf"/>
</dbReference>
<keyword evidence="9" id="KW-1185">Reference proteome</keyword>
<feature type="region of interest" description="Disordered" evidence="6">
    <location>
        <begin position="55"/>
        <end position="82"/>
    </location>
</feature>
<dbReference type="Gene3D" id="1.10.10.60">
    <property type="entry name" value="Homeodomain-like"/>
    <property type="match status" value="1"/>
</dbReference>
<dbReference type="AlphaFoldDB" id="D8S3W4"/>
<dbReference type="Proteomes" id="UP000001514">
    <property type="component" value="Unassembled WGS sequence"/>
</dbReference>
<evidence type="ECO:0000313" key="9">
    <source>
        <dbReference type="Proteomes" id="UP000001514"/>
    </source>
</evidence>
<dbReference type="InterPro" id="IPR008422">
    <property type="entry name" value="KN_HD"/>
</dbReference>
<keyword evidence="4 5" id="KW-0539">Nucleus</keyword>
<dbReference type="InParanoid" id="D8S3W4"/>
<dbReference type="Pfam" id="PF05920">
    <property type="entry name" value="Homeobox_KN"/>
    <property type="match status" value="1"/>
</dbReference>
<comment type="subcellular location">
    <subcellularLocation>
        <location evidence="1 5">Nucleus</location>
    </subcellularLocation>
</comment>
<evidence type="ECO:0000256" key="6">
    <source>
        <dbReference type="SAM" id="MobiDB-lite"/>
    </source>
</evidence>
<accession>D8S3W4</accession>
<evidence type="ECO:0000259" key="7">
    <source>
        <dbReference type="PROSITE" id="PS50071"/>
    </source>
</evidence>
<feature type="DNA-binding region" description="Homeobox" evidence="5">
    <location>
        <begin position="102"/>
        <end position="140"/>
    </location>
</feature>
<organism evidence="9">
    <name type="scientific">Selaginella moellendorffii</name>
    <name type="common">Spikemoss</name>
    <dbReference type="NCBI Taxonomy" id="88036"/>
    <lineage>
        <taxon>Eukaryota</taxon>
        <taxon>Viridiplantae</taxon>
        <taxon>Streptophyta</taxon>
        <taxon>Embryophyta</taxon>
        <taxon>Tracheophyta</taxon>
        <taxon>Lycopodiopsida</taxon>
        <taxon>Selaginellales</taxon>
        <taxon>Selaginellaceae</taxon>
        <taxon>Selaginella</taxon>
    </lineage>
</organism>
<dbReference type="CDD" id="cd00086">
    <property type="entry name" value="homeodomain"/>
    <property type="match status" value="1"/>
</dbReference>
<dbReference type="SUPFAM" id="SSF46689">
    <property type="entry name" value="Homeodomain-like"/>
    <property type="match status" value="1"/>
</dbReference>
<reference evidence="8 9" key="1">
    <citation type="journal article" date="2011" name="Science">
        <title>The Selaginella genome identifies genetic changes associated with the evolution of vascular plants.</title>
        <authorList>
            <person name="Banks J.A."/>
            <person name="Nishiyama T."/>
            <person name="Hasebe M."/>
            <person name="Bowman J.L."/>
            <person name="Gribskov M."/>
            <person name="dePamphilis C."/>
            <person name="Albert V.A."/>
            <person name="Aono N."/>
            <person name="Aoyama T."/>
            <person name="Ambrose B.A."/>
            <person name="Ashton N.W."/>
            <person name="Axtell M.J."/>
            <person name="Barker E."/>
            <person name="Barker M.S."/>
            <person name="Bennetzen J.L."/>
            <person name="Bonawitz N.D."/>
            <person name="Chapple C."/>
            <person name="Cheng C."/>
            <person name="Correa L.G."/>
            <person name="Dacre M."/>
            <person name="DeBarry J."/>
            <person name="Dreyer I."/>
            <person name="Elias M."/>
            <person name="Engstrom E.M."/>
            <person name="Estelle M."/>
            <person name="Feng L."/>
            <person name="Finet C."/>
            <person name="Floyd S.K."/>
            <person name="Frommer W.B."/>
            <person name="Fujita T."/>
            <person name="Gramzow L."/>
            <person name="Gutensohn M."/>
            <person name="Harholt J."/>
            <person name="Hattori M."/>
            <person name="Heyl A."/>
            <person name="Hirai T."/>
            <person name="Hiwatashi Y."/>
            <person name="Ishikawa M."/>
            <person name="Iwata M."/>
            <person name="Karol K.G."/>
            <person name="Koehler B."/>
            <person name="Kolukisaoglu U."/>
            <person name="Kubo M."/>
            <person name="Kurata T."/>
            <person name="Lalonde S."/>
            <person name="Li K."/>
            <person name="Li Y."/>
            <person name="Litt A."/>
            <person name="Lyons E."/>
            <person name="Manning G."/>
            <person name="Maruyama T."/>
            <person name="Michael T.P."/>
            <person name="Mikami K."/>
            <person name="Miyazaki S."/>
            <person name="Morinaga S."/>
            <person name="Murata T."/>
            <person name="Mueller-Roeber B."/>
            <person name="Nelson D.R."/>
            <person name="Obara M."/>
            <person name="Oguri Y."/>
            <person name="Olmstead R.G."/>
            <person name="Onodera N."/>
            <person name="Petersen B.L."/>
            <person name="Pils B."/>
            <person name="Prigge M."/>
            <person name="Rensing S.A."/>
            <person name="Riano-Pachon D.M."/>
            <person name="Roberts A.W."/>
            <person name="Sato Y."/>
            <person name="Scheller H.V."/>
            <person name="Schulz B."/>
            <person name="Schulz C."/>
            <person name="Shakirov E.V."/>
            <person name="Shibagaki N."/>
            <person name="Shinohara N."/>
            <person name="Shippen D.E."/>
            <person name="Soerensen I."/>
            <person name="Sotooka R."/>
            <person name="Sugimoto N."/>
            <person name="Sugita M."/>
            <person name="Sumikawa N."/>
            <person name="Tanurdzic M."/>
            <person name="Theissen G."/>
            <person name="Ulvskov P."/>
            <person name="Wakazuki S."/>
            <person name="Weng J.K."/>
            <person name="Willats W.W."/>
            <person name="Wipf D."/>
            <person name="Wolf P.G."/>
            <person name="Yang L."/>
            <person name="Zimmer A.D."/>
            <person name="Zhu Q."/>
            <person name="Mitros T."/>
            <person name="Hellsten U."/>
            <person name="Loque D."/>
            <person name="Otillar R."/>
            <person name="Salamov A."/>
            <person name="Schmutz J."/>
            <person name="Shapiro H."/>
            <person name="Lindquist E."/>
            <person name="Lucas S."/>
            <person name="Rokhsar D."/>
            <person name="Grigoriev I.V."/>
        </authorList>
    </citation>
    <scope>NUCLEOTIDE SEQUENCE [LARGE SCALE GENOMIC DNA]</scope>
</reference>
<dbReference type="EMBL" id="GL377601">
    <property type="protein sequence ID" value="EFJ20825.1"/>
    <property type="molecule type" value="Genomic_DNA"/>
</dbReference>
<feature type="domain" description="Homeobox" evidence="7">
    <location>
        <begin position="100"/>
        <end position="139"/>
    </location>
</feature>